<keyword evidence="2" id="KW-0812">Transmembrane</keyword>
<proteinExistence type="predicted"/>
<feature type="transmembrane region" description="Helical" evidence="2">
    <location>
        <begin position="60"/>
        <end position="77"/>
    </location>
</feature>
<evidence type="ECO:0000256" key="1">
    <source>
        <dbReference type="SAM" id="MobiDB-lite"/>
    </source>
</evidence>
<name>A0ABW1ELG2_9BACT</name>
<evidence type="ECO:0000313" key="4">
    <source>
        <dbReference type="Proteomes" id="UP001596091"/>
    </source>
</evidence>
<feature type="compositionally biased region" description="Polar residues" evidence="1">
    <location>
        <begin position="7"/>
        <end position="24"/>
    </location>
</feature>
<evidence type="ECO:0000313" key="3">
    <source>
        <dbReference type="EMBL" id="MFC5863803.1"/>
    </source>
</evidence>
<comment type="caution">
    <text evidence="3">The sequence shown here is derived from an EMBL/GenBank/DDBJ whole genome shotgun (WGS) entry which is preliminary data.</text>
</comment>
<gene>
    <name evidence="3" type="ORF">ACFPT7_15955</name>
</gene>
<feature type="transmembrane region" description="Helical" evidence="2">
    <location>
        <begin position="278"/>
        <end position="307"/>
    </location>
</feature>
<organism evidence="3 4">
    <name type="scientific">Acidicapsa dinghuensis</name>
    <dbReference type="NCBI Taxonomy" id="2218256"/>
    <lineage>
        <taxon>Bacteria</taxon>
        <taxon>Pseudomonadati</taxon>
        <taxon>Acidobacteriota</taxon>
        <taxon>Terriglobia</taxon>
        <taxon>Terriglobales</taxon>
        <taxon>Acidobacteriaceae</taxon>
        <taxon>Acidicapsa</taxon>
    </lineage>
</organism>
<feature type="transmembrane region" description="Helical" evidence="2">
    <location>
        <begin position="158"/>
        <end position="178"/>
    </location>
</feature>
<feature type="transmembrane region" description="Helical" evidence="2">
    <location>
        <begin position="363"/>
        <end position="384"/>
    </location>
</feature>
<feature type="transmembrane region" description="Helical" evidence="2">
    <location>
        <begin position="239"/>
        <end position="258"/>
    </location>
</feature>
<feature type="region of interest" description="Disordered" evidence="1">
    <location>
        <begin position="1"/>
        <end position="29"/>
    </location>
</feature>
<dbReference type="EMBL" id="JBHSPH010000006">
    <property type="protein sequence ID" value="MFC5863803.1"/>
    <property type="molecule type" value="Genomic_DNA"/>
</dbReference>
<reference evidence="4" key="1">
    <citation type="journal article" date="2019" name="Int. J. Syst. Evol. Microbiol.">
        <title>The Global Catalogue of Microorganisms (GCM) 10K type strain sequencing project: providing services to taxonomists for standard genome sequencing and annotation.</title>
        <authorList>
            <consortium name="The Broad Institute Genomics Platform"/>
            <consortium name="The Broad Institute Genome Sequencing Center for Infectious Disease"/>
            <person name="Wu L."/>
            <person name="Ma J."/>
        </authorList>
    </citation>
    <scope>NUCLEOTIDE SEQUENCE [LARGE SCALE GENOMIC DNA]</scope>
    <source>
        <strain evidence="4">JCM 4087</strain>
    </source>
</reference>
<evidence type="ECO:0008006" key="5">
    <source>
        <dbReference type="Google" id="ProtNLM"/>
    </source>
</evidence>
<feature type="transmembrane region" description="Helical" evidence="2">
    <location>
        <begin position="319"/>
        <end position="351"/>
    </location>
</feature>
<dbReference type="RefSeq" id="WP_263342417.1">
    <property type="nucleotide sequence ID" value="NZ_JAGSYH010000012.1"/>
</dbReference>
<keyword evidence="4" id="KW-1185">Reference proteome</keyword>
<keyword evidence="2" id="KW-1133">Transmembrane helix</keyword>
<accession>A0ABW1ELG2</accession>
<feature type="transmembrane region" description="Helical" evidence="2">
    <location>
        <begin position="198"/>
        <end position="223"/>
    </location>
</feature>
<sequence length="532" mass="60168">MEHSYQEHQSGSNLQSLNPTSDAQLKSDKGFPASPSWQATAISVGSSINDRFIRARWPELLTITAFASIVFAAIPYHEAWSDEAQAWQIARTTTLAEMFHSYIRYEGSPGLWHFLLWIMIHLHVTYTGLHWICGLIAITSTAILVYGAPFPRYLKLSIPFTCFLLFQYAIVARSYVLVPPLLFLIAFFWKGGPLKLSALLGVLANVSLHAGLISGALLIIFIWEHRKSIRALKFSRRRFFVSAAILGTLYSVALWTAWPPADLANHIAALHNVPAPYFSRIIAVLILPTGEPYILALPFWIAMVLMLKQRSSLRYLLPLVFLAAFAAVVPSFYWHYGLFVPLLIVVLWITWPQRTSPLPSFELIGRIALVYLIGIQIAWSIYALKWDLENPYSPDLAAAQFLRPYVNNKARILITYIRNADGLGSGASATGILPYFDRNIYLNQAMPFYSWKDGNPSEKEFDDLLPTHPDLVIVETKNAGAIPKIDLNHPKVWELARNGYHLTHRFCGTMPARLSPYLTSCHLIFEPERTRQ</sequence>
<evidence type="ECO:0000256" key="2">
    <source>
        <dbReference type="SAM" id="Phobius"/>
    </source>
</evidence>
<protein>
    <recommendedName>
        <fullName evidence="5">Glycosyltransferase RgtA/B/C/D-like domain-containing protein</fullName>
    </recommendedName>
</protein>
<keyword evidence="2" id="KW-0472">Membrane</keyword>
<dbReference type="Proteomes" id="UP001596091">
    <property type="component" value="Unassembled WGS sequence"/>
</dbReference>
<feature type="transmembrane region" description="Helical" evidence="2">
    <location>
        <begin position="114"/>
        <end position="146"/>
    </location>
</feature>